<dbReference type="Pfam" id="PF00520">
    <property type="entry name" value="Ion_trans"/>
    <property type="match status" value="1"/>
</dbReference>
<evidence type="ECO:0000256" key="11">
    <source>
        <dbReference type="SAM" id="Phobius"/>
    </source>
</evidence>
<evidence type="ECO:0000256" key="9">
    <source>
        <dbReference type="SAM" id="Coils"/>
    </source>
</evidence>
<feature type="transmembrane region" description="Helical" evidence="11">
    <location>
        <begin position="783"/>
        <end position="802"/>
    </location>
</feature>
<keyword evidence="8" id="KW-0040">ANK repeat</keyword>
<evidence type="ECO:0000256" key="4">
    <source>
        <dbReference type="ARBA" id="ARBA00022989"/>
    </source>
</evidence>
<dbReference type="PRINTS" id="PR01097">
    <property type="entry name" value="TRNSRECEPTRP"/>
</dbReference>
<comment type="subcellular location">
    <subcellularLocation>
        <location evidence="1">Membrane</location>
        <topology evidence="1">Multi-pass membrane protein</topology>
    </subcellularLocation>
</comment>
<dbReference type="PANTHER" id="PTHR13800:SF1">
    <property type="entry name" value="TRANSIENT RECEPTOR POTENTIAL CATION CHANNEL TRPM"/>
    <property type="match status" value="1"/>
</dbReference>
<proteinExistence type="predicted"/>
<name>A0A267FXZ7_9PLAT</name>
<evidence type="ECO:0000256" key="6">
    <source>
        <dbReference type="ARBA" id="ARBA00023136"/>
    </source>
</evidence>
<feature type="region of interest" description="Disordered" evidence="10">
    <location>
        <begin position="1"/>
        <end position="27"/>
    </location>
</feature>
<dbReference type="Proteomes" id="UP000215902">
    <property type="component" value="Unassembled WGS sequence"/>
</dbReference>
<evidence type="ECO:0000256" key="2">
    <source>
        <dbReference type="ARBA" id="ARBA00022448"/>
    </source>
</evidence>
<dbReference type="SUPFAM" id="SSF48403">
    <property type="entry name" value="Ankyrin repeat"/>
    <property type="match status" value="1"/>
</dbReference>
<dbReference type="InterPro" id="IPR005821">
    <property type="entry name" value="Ion_trans_dom"/>
</dbReference>
<evidence type="ECO:0000256" key="7">
    <source>
        <dbReference type="ARBA" id="ARBA00023303"/>
    </source>
</evidence>
<gene>
    <name evidence="14" type="ORF">BOX15_Mlig033956g2</name>
</gene>
<keyword evidence="15" id="KW-1185">Reference proteome</keyword>
<comment type="caution">
    <text evidence="14">The sequence shown here is derived from an EMBL/GenBank/DDBJ whole genome shotgun (WGS) entry which is preliminary data.</text>
</comment>
<feature type="compositionally biased region" description="Basic and acidic residues" evidence="10">
    <location>
        <begin position="726"/>
        <end position="735"/>
    </location>
</feature>
<dbReference type="Pfam" id="PF25508">
    <property type="entry name" value="TRPM2"/>
    <property type="match status" value="1"/>
</dbReference>
<evidence type="ECO:0000259" key="13">
    <source>
        <dbReference type="Pfam" id="PF25508"/>
    </source>
</evidence>
<dbReference type="PANTHER" id="PTHR13800">
    <property type="entry name" value="TRANSIENT RECEPTOR POTENTIAL CATION CHANNEL, SUBFAMILY M, MEMBER 6"/>
    <property type="match status" value="1"/>
</dbReference>
<dbReference type="EMBL" id="NIVC01000671">
    <property type="protein sequence ID" value="PAA78681.1"/>
    <property type="molecule type" value="Genomic_DNA"/>
</dbReference>
<dbReference type="Gene3D" id="1.25.40.20">
    <property type="entry name" value="Ankyrin repeat-containing domain"/>
    <property type="match status" value="1"/>
</dbReference>
<feature type="repeat" description="ANK" evidence="8">
    <location>
        <begin position="158"/>
        <end position="190"/>
    </location>
</feature>
<keyword evidence="4 11" id="KW-1133">Transmembrane helix</keyword>
<keyword evidence="2" id="KW-0813">Transport</keyword>
<feature type="coiled-coil region" evidence="9">
    <location>
        <begin position="1177"/>
        <end position="1207"/>
    </location>
</feature>
<dbReference type="InterPro" id="IPR002153">
    <property type="entry name" value="TRPC_channel"/>
</dbReference>
<dbReference type="PROSITE" id="PS50088">
    <property type="entry name" value="ANK_REPEAT"/>
    <property type="match status" value="2"/>
</dbReference>
<feature type="transmembrane region" description="Helical" evidence="11">
    <location>
        <begin position="879"/>
        <end position="901"/>
    </location>
</feature>
<feature type="region of interest" description="Disordered" evidence="10">
    <location>
        <begin position="68"/>
        <end position="96"/>
    </location>
</feature>
<dbReference type="InterPro" id="IPR036770">
    <property type="entry name" value="Ankyrin_rpt-contain_sf"/>
</dbReference>
<organism evidence="14 15">
    <name type="scientific">Macrostomum lignano</name>
    <dbReference type="NCBI Taxonomy" id="282301"/>
    <lineage>
        <taxon>Eukaryota</taxon>
        <taxon>Metazoa</taxon>
        <taxon>Spiralia</taxon>
        <taxon>Lophotrochozoa</taxon>
        <taxon>Platyhelminthes</taxon>
        <taxon>Rhabditophora</taxon>
        <taxon>Macrostomorpha</taxon>
        <taxon>Macrostomida</taxon>
        <taxon>Macrostomidae</taxon>
        <taxon>Macrostomum</taxon>
    </lineage>
</organism>
<evidence type="ECO:0000256" key="10">
    <source>
        <dbReference type="SAM" id="MobiDB-lite"/>
    </source>
</evidence>
<evidence type="ECO:0000256" key="5">
    <source>
        <dbReference type="ARBA" id="ARBA00023065"/>
    </source>
</evidence>
<dbReference type="GO" id="GO:0005886">
    <property type="term" value="C:plasma membrane"/>
    <property type="evidence" value="ECO:0007669"/>
    <property type="project" value="TreeGrafter"/>
</dbReference>
<evidence type="ECO:0000256" key="3">
    <source>
        <dbReference type="ARBA" id="ARBA00022692"/>
    </source>
</evidence>
<keyword evidence="3 11" id="KW-0812">Transmembrane</keyword>
<evidence type="ECO:0000313" key="15">
    <source>
        <dbReference type="Proteomes" id="UP000215902"/>
    </source>
</evidence>
<keyword evidence="7" id="KW-0407">Ion channel</keyword>
<dbReference type="GO" id="GO:0005262">
    <property type="term" value="F:calcium channel activity"/>
    <property type="evidence" value="ECO:0007669"/>
    <property type="project" value="InterPro"/>
</dbReference>
<dbReference type="InterPro" id="IPR002110">
    <property type="entry name" value="Ankyrin_rpt"/>
</dbReference>
<evidence type="ECO:0000259" key="12">
    <source>
        <dbReference type="Pfam" id="PF00520"/>
    </source>
</evidence>
<evidence type="ECO:0000256" key="1">
    <source>
        <dbReference type="ARBA" id="ARBA00004141"/>
    </source>
</evidence>
<reference evidence="14 15" key="1">
    <citation type="submission" date="2017-06" db="EMBL/GenBank/DDBJ databases">
        <title>A platform for efficient transgenesis in Macrostomum lignano, a flatworm model organism for stem cell research.</title>
        <authorList>
            <person name="Berezikov E."/>
        </authorList>
    </citation>
    <scope>NUCLEOTIDE SEQUENCE [LARGE SCALE GENOMIC DNA]</scope>
    <source>
        <strain evidence="14">DV1</strain>
        <tissue evidence="14">Whole organism</tissue>
    </source>
</reference>
<accession>A0A267FXZ7</accession>
<feature type="domain" description="Ion transport" evidence="12">
    <location>
        <begin position="808"/>
        <end position="1050"/>
    </location>
</feature>
<dbReference type="AlphaFoldDB" id="A0A267FXZ7"/>
<feature type="compositionally biased region" description="Low complexity" evidence="10">
    <location>
        <begin position="9"/>
        <end position="25"/>
    </location>
</feature>
<dbReference type="OrthoDB" id="10056930at2759"/>
<evidence type="ECO:0000256" key="8">
    <source>
        <dbReference type="PROSITE-ProRule" id="PRU00023"/>
    </source>
</evidence>
<keyword evidence="9" id="KW-0175">Coiled coil</keyword>
<feature type="transmembrane region" description="Helical" evidence="11">
    <location>
        <begin position="1018"/>
        <end position="1039"/>
    </location>
</feature>
<dbReference type="InterPro" id="IPR057366">
    <property type="entry name" value="TRPM-like"/>
</dbReference>
<feature type="non-terminal residue" evidence="14">
    <location>
        <position position="1"/>
    </location>
</feature>
<dbReference type="SMART" id="SM00248">
    <property type="entry name" value="ANK"/>
    <property type="match status" value="5"/>
</dbReference>
<keyword evidence="5" id="KW-0406">Ion transport</keyword>
<feature type="transmembrane region" description="Helical" evidence="11">
    <location>
        <begin position="921"/>
        <end position="942"/>
    </location>
</feature>
<evidence type="ECO:0000313" key="14">
    <source>
        <dbReference type="EMBL" id="PAA78681.1"/>
    </source>
</evidence>
<dbReference type="InterPro" id="IPR050927">
    <property type="entry name" value="TRPM"/>
</dbReference>
<feature type="transmembrane region" description="Helical" evidence="11">
    <location>
        <begin position="847"/>
        <end position="867"/>
    </location>
</feature>
<dbReference type="PROSITE" id="PS50297">
    <property type="entry name" value="ANK_REP_REGION"/>
    <property type="match status" value="2"/>
</dbReference>
<sequence length="1236" mass="137264">PAGGGWGGAAPARSRSSRSEVSVKGSKARVGVTAWCAAALPPWPRSLFEPHRVCDRCQSRAPQAFPLSPSVSPGFSVQPAPSTSPGPPAAGSMGSLSRAYESPSLLRELLAAGSVSPNSELDSSLGWRLLHKAAADNRCDVLSVLISSHAELEAQTKNGETALDLALARKSLEALQLLLEEGANANGGANKVESTVHAAVRIRKDDRFLHLLLDHGASCGTFDQHGDLPIHRACLEENVRAAQLLLSHNPHLCNRHGARGFTPLHIAANLGNSKLFLTVLRSGPRLDLYDIQERTPIDIVLAKQDTAILEGMGQWMVSPVLSSGGSCIKELLAMRQGQQFLRLLRTVDNEFQHNFGHNECNEETNLLDNNTNNTLLTHIRFSEKFDINEFVEIVLKACMTGLADEIISGGMVGKIADNFLKHIFVPQNEALLQEVMKLGMLWSAVVVHLENRIVHVYNQSLGERRKDGIKGLVCRNCLNDEGRVSSLKLHRLVAQLTQFWQLQWVGADDSEAEETPATTPGRQEPPHLKAMRDPVESLAVWCVLTGRLRLAPYFLRQEDFDTIPQALLLAKILRSLGRRRDIEDVYANKATKMAITCEGIAMQALRSIKDVDVTPNNCLTMELVMLPLDTFGGYSILELAAKGESSSFVIIDIVQEALNRMWYTDFFFARKDAHQGALIELAIACGFVPLLYPLLLFLMPRFRAHEPDYVRLRPSSISESSGNADGRCRAHEKRTGGSSEQDVALLQGGRKQQKQPEEEQQPRPRLSPLAELLRFYQIPCVKFRMHVTAHISFVLLLSFVVMFQMGRAFSVGEIICYLTLLGFLVEEINEMITSAREETIKNYFLDGWNVIDITAITCGFTAFALRIHNSTVHNPFQRYWSLVLLTTTCLVYWVRLLYISVVLESLGPKLKMMSLMVKKDFLPFLFILFVLMFGFGVTFHALQYPEGKSIQSTGTEGRESASEIILGMFRNTFYAIVGEYGLDNFVPCNISDITGPNINDGDEPDCVHPIGAVLVPTVYMVLYIVVMQILLLNVIVAMFSKTIDAIDSESKAMWQFEKFDLIEEFNTRSALPPPFNILSELRNLASFVWRRLCRRSGAGEEQRGQPAAAVVAAEAAVNSAAPASAGDTPHDCKVYLLSLYYQALAFRNRRSSLNGVVLDEEDLDEGNKIIFQQVNALNERMERFDRIEETVKQLESLVKELKAISLRGPATSATSGRPSWPCPTLRRAARRARDPL</sequence>
<feature type="transmembrane region" description="Helical" evidence="11">
    <location>
        <begin position="677"/>
        <end position="698"/>
    </location>
</feature>
<dbReference type="Pfam" id="PF12796">
    <property type="entry name" value="Ank_2"/>
    <property type="match status" value="2"/>
</dbReference>
<feature type="repeat" description="ANK" evidence="8">
    <location>
        <begin position="259"/>
        <end position="291"/>
    </location>
</feature>
<feature type="region of interest" description="Disordered" evidence="10">
    <location>
        <begin position="716"/>
        <end position="764"/>
    </location>
</feature>
<protein>
    <submittedName>
        <fullName evidence="14">Uncharacterized protein</fullName>
    </submittedName>
</protein>
<keyword evidence="6 11" id="KW-0472">Membrane</keyword>
<feature type="domain" description="TRPM-like" evidence="13">
    <location>
        <begin position="517"/>
        <end position="649"/>
    </location>
</feature>
<feature type="transmembrane region" description="Helical" evidence="11">
    <location>
        <begin position="808"/>
        <end position="826"/>
    </location>
</feature>